<dbReference type="AlphaFoldDB" id="A0A1G1Y7G3"/>
<accession>A0A1G1Y7G3</accession>
<dbReference type="Proteomes" id="UP000178432">
    <property type="component" value="Unassembled WGS sequence"/>
</dbReference>
<organism evidence="1 2">
    <name type="scientific">Candidatus Buchananbacteria bacterium RIFCSPHIGHO2_01_FULL_46_12</name>
    <dbReference type="NCBI Taxonomy" id="1797536"/>
    <lineage>
        <taxon>Bacteria</taxon>
        <taxon>Candidatus Buchananiibacteriota</taxon>
    </lineage>
</organism>
<dbReference type="Gene3D" id="3.40.91.30">
    <property type="match status" value="1"/>
</dbReference>
<evidence type="ECO:0000313" key="1">
    <source>
        <dbReference type="EMBL" id="OGY48279.1"/>
    </source>
</evidence>
<reference evidence="1 2" key="1">
    <citation type="journal article" date="2016" name="Nat. Commun.">
        <title>Thousands of microbial genomes shed light on interconnected biogeochemical processes in an aquifer system.</title>
        <authorList>
            <person name="Anantharaman K."/>
            <person name="Brown C.T."/>
            <person name="Hug L.A."/>
            <person name="Sharon I."/>
            <person name="Castelle C.J."/>
            <person name="Probst A.J."/>
            <person name="Thomas B.C."/>
            <person name="Singh A."/>
            <person name="Wilkins M.J."/>
            <person name="Karaoz U."/>
            <person name="Brodie E.L."/>
            <person name="Williams K.H."/>
            <person name="Hubbard S.S."/>
            <person name="Banfield J.F."/>
        </authorList>
    </citation>
    <scope>NUCLEOTIDE SEQUENCE [LARGE SCALE GENOMIC DNA]</scope>
</reference>
<proteinExistence type="predicted"/>
<gene>
    <name evidence="1" type="ORF">A2663_00625</name>
</gene>
<sequence length="218" mass="25013">MIYQNAQLKPIWQRLKACLGGLDQRNARRFKTLLDRLNRLDQRSAAGVKRLAYYASWFNRAVVRGGSKGIVKKRTGSRLGDAFSAVFYRAVSLLDKLDTALWFSGRIYQAKACRVRSQSEKKIANWLTDQEIKFVYEKPLKLGKVLLHPDFYLVESGAYLEYWGLAGANQQYTATMQAKLRLYQEHGVKVISLYPKHLKDKRGLDAVLPDLLAEAKRK</sequence>
<protein>
    <recommendedName>
        <fullName evidence="3">DUF559 domain-containing protein</fullName>
    </recommendedName>
</protein>
<dbReference type="EMBL" id="MHIF01000016">
    <property type="protein sequence ID" value="OGY48279.1"/>
    <property type="molecule type" value="Genomic_DNA"/>
</dbReference>
<evidence type="ECO:0008006" key="3">
    <source>
        <dbReference type="Google" id="ProtNLM"/>
    </source>
</evidence>
<name>A0A1G1Y7G3_9BACT</name>
<comment type="caution">
    <text evidence="1">The sequence shown here is derived from an EMBL/GenBank/DDBJ whole genome shotgun (WGS) entry which is preliminary data.</text>
</comment>
<evidence type="ECO:0000313" key="2">
    <source>
        <dbReference type="Proteomes" id="UP000178432"/>
    </source>
</evidence>